<dbReference type="Gene3D" id="3.30.2350.10">
    <property type="entry name" value="Pseudouridine synthase"/>
    <property type="match status" value="1"/>
</dbReference>
<evidence type="ECO:0000313" key="2">
    <source>
        <dbReference type="EMBL" id="KAG0669896.1"/>
    </source>
</evidence>
<dbReference type="GO" id="GO:0000455">
    <property type="term" value="P:enzyme-directed rRNA pseudouridine synthesis"/>
    <property type="evidence" value="ECO:0007669"/>
    <property type="project" value="TreeGrafter"/>
</dbReference>
<dbReference type="EMBL" id="PUHR01000031">
    <property type="protein sequence ID" value="KAG0669896.1"/>
    <property type="molecule type" value="Genomic_DNA"/>
</dbReference>
<dbReference type="InterPro" id="IPR020103">
    <property type="entry name" value="PsdUridine_synth_cat_dom_sf"/>
</dbReference>
<feature type="domain" description="Pseudouridine synthase RsuA/RluA-like" evidence="1">
    <location>
        <begin position="117"/>
        <end position="281"/>
    </location>
</feature>
<keyword evidence="3" id="KW-1185">Reference proteome</keyword>
<dbReference type="PANTHER" id="PTHR21600:SF42">
    <property type="entry name" value="TRNA PSEUDOURIDINE(31) SYNTHASE"/>
    <property type="match status" value="1"/>
</dbReference>
<name>A0A9P7BAI4_MAUEX</name>
<dbReference type="AlphaFoldDB" id="A0A9P7BAI4"/>
<evidence type="ECO:0000259" key="1">
    <source>
        <dbReference type="Pfam" id="PF00849"/>
    </source>
</evidence>
<dbReference type="Proteomes" id="UP000750334">
    <property type="component" value="Unassembled WGS sequence"/>
</dbReference>
<organism evidence="2 3">
    <name type="scientific">Maudiozyma exigua</name>
    <name type="common">Yeast</name>
    <name type="synonym">Kazachstania exigua</name>
    <dbReference type="NCBI Taxonomy" id="34358"/>
    <lineage>
        <taxon>Eukaryota</taxon>
        <taxon>Fungi</taxon>
        <taxon>Dikarya</taxon>
        <taxon>Ascomycota</taxon>
        <taxon>Saccharomycotina</taxon>
        <taxon>Saccharomycetes</taxon>
        <taxon>Saccharomycetales</taxon>
        <taxon>Saccharomycetaceae</taxon>
        <taxon>Maudiozyma</taxon>
    </lineage>
</organism>
<dbReference type="SUPFAM" id="SSF55120">
    <property type="entry name" value="Pseudouridine synthase"/>
    <property type="match status" value="1"/>
</dbReference>
<protein>
    <recommendedName>
        <fullName evidence="1">Pseudouridine synthase RsuA/RluA-like domain-containing protein</fullName>
    </recommendedName>
</protein>
<dbReference type="PROSITE" id="PS01129">
    <property type="entry name" value="PSI_RLU"/>
    <property type="match status" value="1"/>
</dbReference>
<comment type="caution">
    <text evidence="2">The sequence shown here is derived from an EMBL/GenBank/DDBJ whole genome shotgun (WGS) entry which is preliminary data.</text>
</comment>
<evidence type="ECO:0000313" key="3">
    <source>
        <dbReference type="Proteomes" id="UP000750334"/>
    </source>
</evidence>
<dbReference type="GO" id="GO:0003723">
    <property type="term" value="F:RNA binding"/>
    <property type="evidence" value="ECO:0007669"/>
    <property type="project" value="InterPro"/>
</dbReference>
<gene>
    <name evidence="2" type="ORF">C6P45_003178</name>
</gene>
<proteinExistence type="predicted"/>
<dbReference type="CDD" id="cd02557">
    <property type="entry name" value="PseudoU_synth_ScRIB2"/>
    <property type="match status" value="1"/>
</dbReference>
<dbReference type="InterPro" id="IPR006224">
    <property type="entry name" value="PsdUridine_synth_RluA-like_CS"/>
</dbReference>
<accession>A0A9P7BAI4</accession>
<dbReference type="InterPro" id="IPR050188">
    <property type="entry name" value="RluA_PseudoU_synthase"/>
</dbReference>
<dbReference type="InterPro" id="IPR006145">
    <property type="entry name" value="PsdUridine_synth_RsuA/RluA"/>
</dbReference>
<dbReference type="Pfam" id="PF00849">
    <property type="entry name" value="PseudoU_synth_2"/>
    <property type="match status" value="1"/>
</dbReference>
<dbReference type="GO" id="GO:0009982">
    <property type="term" value="F:pseudouridine synthase activity"/>
    <property type="evidence" value="ECO:0007669"/>
    <property type="project" value="InterPro"/>
</dbReference>
<reference evidence="2 3" key="1">
    <citation type="submission" date="2020-11" db="EMBL/GenBank/DDBJ databases">
        <title>Kefir isolates.</title>
        <authorList>
            <person name="Marcisauskas S."/>
            <person name="Kim Y."/>
            <person name="Blasche S."/>
        </authorList>
    </citation>
    <scope>NUCLEOTIDE SEQUENCE [LARGE SCALE GENOMIC DNA]</scope>
    <source>
        <strain evidence="2 3">OG2</strain>
    </source>
</reference>
<dbReference type="OrthoDB" id="424794at2759"/>
<dbReference type="PANTHER" id="PTHR21600">
    <property type="entry name" value="MITOCHONDRIAL RNA PSEUDOURIDINE SYNTHASE"/>
    <property type="match status" value="1"/>
</dbReference>
<sequence length="390" mass="45286">MYPESYIANGLRYIKPYYTTRSSYVKGRWLNKALIDILTKEFKTHSKDYYLNQIHIGNYQLQRRSSNNSSSLQNIDPLNNLIQNGDVLTTKQHKHEPPVKAWNNDQMFKIIYEDDALLVIDKPAGIPVHPTGQFYLNTITEVIKQQQNISVFPCYRLDKVTSGLLILAKNNNTARQIQMKISNRDMNKIYLARVKGKFPFCHITTTIPHISSLFKHNSITTMCTLPIYSIEPKKGFPAGLSDSKPATTSFYPIRYLPDTNESIIACKPQTGRTHQIRIHLTKLGYPIVNDSIYCDDCTTYPQRLQFVKDHDEWESTDEKSIQIQFQRIIDETNKKKDELIPADGERCPQCEVPIMNDPNLKQLQIFLHAWQYNDKEATFNYQTDLPEWVN</sequence>